<keyword evidence="1" id="KW-0472">Membrane</keyword>
<dbReference type="AlphaFoldDB" id="A0A5B7GQ77"/>
<organism evidence="2 3">
    <name type="scientific">Portunus trituberculatus</name>
    <name type="common">Swimming crab</name>
    <name type="synonym">Neptunus trituberculatus</name>
    <dbReference type="NCBI Taxonomy" id="210409"/>
    <lineage>
        <taxon>Eukaryota</taxon>
        <taxon>Metazoa</taxon>
        <taxon>Ecdysozoa</taxon>
        <taxon>Arthropoda</taxon>
        <taxon>Crustacea</taxon>
        <taxon>Multicrustacea</taxon>
        <taxon>Malacostraca</taxon>
        <taxon>Eumalacostraca</taxon>
        <taxon>Eucarida</taxon>
        <taxon>Decapoda</taxon>
        <taxon>Pleocyemata</taxon>
        <taxon>Brachyura</taxon>
        <taxon>Eubrachyura</taxon>
        <taxon>Portunoidea</taxon>
        <taxon>Portunidae</taxon>
        <taxon>Portuninae</taxon>
        <taxon>Portunus</taxon>
    </lineage>
</organism>
<keyword evidence="1" id="KW-1133">Transmembrane helix</keyword>
<dbReference type="Proteomes" id="UP000324222">
    <property type="component" value="Unassembled WGS sequence"/>
</dbReference>
<proteinExistence type="predicted"/>
<sequence length="45" mass="4975">MEGSDCRIKTSKCPVSLNIFILLHSFPGLIPAFICKLFLTHAALQ</sequence>
<name>A0A5B7GQ77_PORTR</name>
<accession>A0A5B7GQ77</accession>
<gene>
    <name evidence="2" type="ORF">E2C01_055064</name>
</gene>
<evidence type="ECO:0000313" key="3">
    <source>
        <dbReference type="Proteomes" id="UP000324222"/>
    </source>
</evidence>
<dbReference type="EMBL" id="VSRR010018118">
    <property type="protein sequence ID" value="MPC61002.1"/>
    <property type="molecule type" value="Genomic_DNA"/>
</dbReference>
<feature type="transmembrane region" description="Helical" evidence="1">
    <location>
        <begin position="19"/>
        <end position="39"/>
    </location>
</feature>
<keyword evidence="3" id="KW-1185">Reference proteome</keyword>
<reference evidence="2 3" key="1">
    <citation type="submission" date="2019-05" db="EMBL/GenBank/DDBJ databases">
        <title>Another draft genome of Portunus trituberculatus and its Hox gene families provides insights of decapod evolution.</title>
        <authorList>
            <person name="Jeong J.-H."/>
            <person name="Song I."/>
            <person name="Kim S."/>
            <person name="Choi T."/>
            <person name="Kim D."/>
            <person name="Ryu S."/>
            <person name="Kim W."/>
        </authorList>
    </citation>
    <scope>NUCLEOTIDE SEQUENCE [LARGE SCALE GENOMIC DNA]</scope>
    <source>
        <tissue evidence="2">Muscle</tissue>
    </source>
</reference>
<comment type="caution">
    <text evidence="2">The sequence shown here is derived from an EMBL/GenBank/DDBJ whole genome shotgun (WGS) entry which is preliminary data.</text>
</comment>
<evidence type="ECO:0000313" key="2">
    <source>
        <dbReference type="EMBL" id="MPC61002.1"/>
    </source>
</evidence>
<keyword evidence="1" id="KW-0812">Transmembrane</keyword>
<protein>
    <submittedName>
        <fullName evidence="2">Uncharacterized protein</fullName>
    </submittedName>
</protein>
<evidence type="ECO:0000256" key="1">
    <source>
        <dbReference type="SAM" id="Phobius"/>
    </source>
</evidence>